<gene>
    <name evidence="4" type="primary">Sept10</name>
    <name evidence="4" type="ORF">MIOMAC_R00468</name>
</gene>
<dbReference type="Pfam" id="PF00735">
    <property type="entry name" value="Septin"/>
    <property type="match status" value="1"/>
</dbReference>
<reference evidence="4 5" key="1">
    <citation type="submission" date="2019-09" db="EMBL/GenBank/DDBJ databases">
        <title>Bird 10,000 Genomes (B10K) Project - Family phase.</title>
        <authorList>
            <person name="Zhang G."/>
        </authorList>
    </citation>
    <scope>NUCLEOTIDE SEQUENCE [LARGE SCALE GENOMIC DNA]</scope>
    <source>
        <strain evidence="4">B10K-DU-003-16</strain>
        <tissue evidence="4">Mixed tissue sample</tissue>
    </source>
</reference>
<organism evidence="4 5">
    <name type="scientific">Mionectes macconnelli</name>
    <name type="common">McConnell's flycatcher</name>
    <dbReference type="NCBI Taxonomy" id="254557"/>
    <lineage>
        <taxon>Eukaryota</taxon>
        <taxon>Metazoa</taxon>
        <taxon>Chordata</taxon>
        <taxon>Craniata</taxon>
        <taxon>Vertebrata</taxon>
        <taxon>Euteleostomi</taxon>
        <taxon>Archelosauria</taxon>
        <taxon>Archosauria</taxon>
        <taxon>Dinosauria</taxon>
        <taxon>Saurischia</taxon>
        <taxon>Theropoda</taxon>
        <taxon>Coelurosauria</taxon>
        <taxon>Aves</taxon>
        <taxon>Neognathae</taxon>
        <taxon>Neoaves</taxon>
        <taxon>Telluraves</taxon>
        <taxon>Australaves</taxon>
        <taxon>Passeriformes</taxon>
        <taxon>Tyrannidae</taxon>
        <taxon>Mionectes</taxon>
    </lineage>
</organism>
<feature type="non-terminal residue" evidence="4">
    <location>
        <position position="1"/>
    </location>
</feature>
<dbReference type="InterPro" id="IPR027417">
    <property type="entry name" value="P-loop_NTPase"/>
</dbReference>
<evidence type="ECO:0000313" key="4">
    <source>
        <dbReference type="EMBL" id="NWS96213.1"/>
    </source>
</evidence>
<keyword evidence="2" id="KW-0342">GTP-binding</keyword>
<dbReference type="PROSITE" id="PS51719">
    <property type="entry name" value="G_SEPTIN"/>
    <property type="match status" value="1"/>
</dbReference>
<keyword evidence="1" id="KW-0547">Nucleotide-binding</keyword>
<feature type="domain" description="Septin-type G" evidence="3">
    <location>
        <begin position="1"/>
        <end position="186"/>
    </location>
</feature>
<protein>
    <submittedName>
        <fullName evidence="4">SEP10 protein</fullName>
    </submittedName>
</protein>
<evidence type="ECO:0000313" key="5">
    <source>
        <dbReference type="Proteomes" id="UP000525714"/>
    </source>
</evidence>
<name>A0A7K5JSD7_9TYRA</name>
<evidence type="ECO:0000256" key="1">
    <source>
        <dbReference type="ARBA" id="ARBA00022741"/>
    </source>
</evidence>
<sequence>LTLGETGIGKSALINSLFNSNFEDPPSTHFLPSVKLRTQTYELQESNVVLKLTIVNTLGFGDQMNKGDSYQPIVDYVDAQFEAYLQEELKIIRSLFSYHDTRIHVCLYFISPTGSSLKTLDLLTMRSLHSKVNIIPIIGKADSFSKTELQEFKSKIMSELVSNGIQIYQFPTDDETVSEINTITNV</sequence>
<feature type="non-terminal residue" evidence="4">
    <location>
        <position position="186"/>
    </location>
</feature>
<evidence type="ECO:0000259" key="3">
    <source>
        <dbReference type="PROSITE" id="PS51719"/>
    </source>
</evidence>
<dbReference type="Proteomes" id="UP000525714">
    <property type="component" value="Unassembled WGS sequence"/>
</dbReference>
<dbReference type="InterPro" id="IPR016491">
    <property type="entry name" value="Septin"/>
</dbReference>
<dbReference type="EMBL" id="VYZC01000057">
    <property type="protein sequence ID" value="NWS96213.1"/>
    <property type="molecule type" value="Genomic_DNA"/>
</dbReference>
<dbReference type="Gene3D" id="3.40.50.300">
    <property type="entry name" value="P-loop containing nucleotide triphosphate hydrolases"/>
    <property type="match status" value="1"/>
</dbReference>
<evidence type="ECO:0000256" key="2">
    <source>
        <dbReference type="ARBA" id="ARBA00023134"/>
    </source>
</evidence>
<dbReference type="PIRSF" id="PIRSF006698">
    <property type="entry name" value="Septin"/>
    <property type="match status" value="1"/>
</dbReference>
<dbReference type="AlphaFoldDB" id="A0A7K5JSD7"/>
<comment type="caution">
    <text evidence="4">The sequence shown here is derived from an EMBL/GenBank/DDBJ whole genome shotgun (WGS) entry which is preliminary data.</text>
</comment>
<dbReference type="GO" id="GO:0005525">
    <property type="term" value="F:GTP binding"/>
    <property type="evidence" value="ECO:0007669"/>
    <property type="project" value="UniProtKB-KW"/>
</dbReference>
<dbReference type="PANTHER" id="PTHR18884">
    <property type="entry name" value="SEPTIN"/>
    <property type="match status" value="1"/>
</dbReference>
<dbReference type="SUPFAM" id="SSF52540">
    <property type="entry name" value="P-loop containing nucleoside triphosphate hydrolases"/>
    <property type="match status" value="1"/>
</dbReference>
<accession>A0A7K5JSD7</accession>
<keyword evidence="5" id="KW-1185">Reference proteome</keyword>
<dbReference type="InterPro" id="IPR030379">
    <property type="entry name" value="G_SEPTIN_dom"/>
</dbReference>
<proteinExistence type="predicted"/>